<reference evidence="1 2" key="1">
    <citation type="journal article" date="2015" name="Proc. Natl. Acad. Sci. U.S.A.">
        <title>The resurrection genome of Boea hygrometrica: A blueprint for survival of dehydration.</title>
        <authorList>
            <person name="Xiao L."/>
            <person name="Yang G."/>
            <person name="Zhang L."/>
            <person name="Yang X."/>
            <person name="Zhao S."/>
            <person name="Ji Z."/>
            <person name="Zhou Q."/>
            <person name="Hu M."/>
            <person name="Wang Y."/>
            <person name="Chen M."/>
            <person name="Xu Y."/>
            <person name="Jin H."/>
            <person name="Xiao X."/>
            <person name="Hu G."/>
            <person name="Bao F."/>
            <person name="Hu Y."/>
            <person name="Wan P."/>
            <person name="Li L."/>
            <person name="Deng X."/>
            <person name="Kuang T."/>
            <person name="Xiang C."/>
            <person name="Zhu J.K."/>
            <person name="Oliver M.J."/>
            <person name="He Y."/>
        </authorList>
    </citation>
    <scope>NUCLEOTIDE SEQUENCE [LARGE SCALE GENOMIC DNA]</scope>
    <source>
        <strain evidence="2">cv. XS01</strain>
    </source>
</reference>
<dbReference type="AlphaFoldDB" id="A0A2Z7ABK4"/>
<protein>
    <recommendedName>
        <fullName evidence="3">Dystroglycan-like</fullName>
    </recommendedName>
</protein>
<organism evidence="1 2">
    <name type="scientific">Dorcoceras hygrometricum</name>
    <dbReference type="NCBI Taxonomy" id="472368"/>
    <lineage>
        <taxon>Eukaryota</taxon>
        <taxon>Viridiplantae</taxon>
        <taxon>Streptophyta</taxon>
        <taxon>Embryophyta</taxon>
        <taxon>Tracheophyta</taxon>
        <taxon>Spermatophyta</taxon>
        <taxon>Magnoliopsida</taxon>
        <taxon>eudicotyledons</taxon>
        <taxon>Gunneridae</taxon>
        <taxon>Pentapetalae</taxon>
        <taxon>asterids</taxon>
        <taxon>lamiids</taxon>
        <taxon>Lamiales</taxon>
        <taxon>Gesneriaceae</taxon>
        <taxon>Didymocarpoideae</taxon>
        <taxon>Trichosporeae</taxon>
        <taxon>Loxocarpinae</taxon>
        <taxon>Dorcoceras</taxon>
    </lineage>
</organism>
<dbReference type="EMBL" id="KV016958">
    <property type="protein sequence ID" value="KZV19090.1"/>
    <property type="molecule type" value="Genomic_DNA"/>
</dbReference>
<dbReference type="Proteomes" id="UP000250235">
    <property type="component" value="Unassembled WGS sequence"/>
</dbReference>
<dbReference type="OrthoDB" id="8048545at2759"/>
<evidence type="ECO:0008006" key="3">
    <source>
        <dbReference type="Google" id="ProtNLM"/>
    </source>
</evidence>
<evidence type="ECO:0000313" key="1">
    <source>
        <dbReference type="EMBL" id="KZV19090.1"/>
    </source>
</evidence>
<keyword evidence="2" id="KW-1185">Reference proteome</keyword>
<gene>
    <name evidence="1" type="ORF">F511_43940</name>
</gene>
<accession>A0A2Z7ABK4</accession>
<proteinExistence type="predicted"/>
<evidence type="ECO:0000313" key="2">
    <source>
        <dbReference type="Proteomes" id="UP000250235"/>
    </source>
</evidence>
<sequence>MDDHEMVSMFEALVASGLRGFLGCPAVVYEDALVDFFENASVRSGVIISTVGGQLVEISEELFAKTFELPVDGLGDLSEMPKDAIFDARSIVSLSGEPISLSGRKNQMKMPFRLLCDIVAKAISVKAGSFNAITVEKFSLMTTVVCRIKMDWAKFLFGVLKKMVTSGSKQAKGFAIQISLLLATFPSLELGESSEFPASKVLTKKTVLRFVSINDRDGAEEVAGAAKKKAVSKKRPAADVGAAVPKKKRSFKKKSVSSMKLVEVAEEAIPIQQVAEPLDVEEPRCSSADAVDLIIQQVLDETRAADAPADIAQPAVTEEKHWFDLPYDDLVKQWEAERPVVTASDTDEDLATVDVAPAVGVQQVEESVAPISAEVTLSADEQMSLDDILLTIPVDIPLPSTCMEVTKITMGKSIKIPGVSKWTWFLRRLPRIPAGDKGKEVLVDKDPVKGNPAEEHYSLICADIELLVSLRAQVIDEVATFFHSFSLKKLATINFEEIYIKEEQVLHWGETESPQEAIQRKFYILLKYRTILVWKFLEAWRVNFAPGQGSSAVDIQVIELLSDLYLYLLEELAKEARAHNLIWNKPCCSKIFEGSPRDRGAVIARTNSNTRSLCWIRKMILVDGLWTVELCADKWVKIPRKVISTEIPRQRQFDDTLPSRGAVIARTNSNTRSLCWVRTMILVDGLWTVEPYADKWVKIPRKIIPTEVVSCRVLIDIFDRVCKRTVY</sequence>
<name>A0A2Z7ABK4_9LAMI</name>